<feature type="compositionally biased region" description="Pro residues" evidence="5">
    <location>
        <begin position="535"/>
        <end position="549"/>
    </location>
</feature>
<dbReference type="EMBL" id="VCEA01000001">
    <property type="protein sequence ID" value="KAB0360584.1"/>
    <property type="molecule type" value="Genomic_DNA"/>
</dbReference>
<dbReference type="Proteomes" id="UP000326458">
    <property type="component" value="Unassembled WGS sequence"/>
</dbReference>
<dbReference type="GO" id="GO:0005737">
    <property type="term" value="C:cytoplasm"/>
    <property type="evidence" value="ECO:0007669"/>
    <property type="project" value="TreeGrafter"/>
</dbReference>
<feature type="region of interest" description="Disordered" evidence="5">
    <location>
        <begin position="374"/>
        <end position="572"/>
    </location>
</feature>
<feature type="compositionally biased region" description="Pro residues" evidence="5">
    <location>
        <begin position="21"/>
        <end position="34"/>
    </location>
</feature>
<dbReference type="GO" id="GO:0005882">
    <property type="term" value="C:intermediate filament"/>
    <property type="evidence" value="ECO:0007669"/>
    <property type="project" value="TreeGrafter"/>
</dbReference>
<dbReference type="PANTHER" id="PTHR14069">
    <property type="entry name" value="FILENSIN"/>
    <property type="match status" value="1"/>
</dbReference>
<feature type="compositionally biased region" description="Basic and acidic residues" evidence="5">
    <location>
        <begin position="521"/>
        <end position="532"/>
    </location>
</feature>
<dbReference type="GO" id="GO:0005212">
    <property type="term" value="F:structural constituent of eye lens"/>
    <property type="evidence" value="ECO:0007669"/>
    <property type="project" value="InterPro"/>
</dbReference>
<accession>A0A5N3WGH0</accession>
<keyword evidence="2" id="KW-0963">Cytoplasm</keyword>
<evidence type="ECO:0000256" key="3">
    <source>
        <dbReference type="ARBA" id="ARBA00022553"/>
    </source>
</evidence>
<evidence type="ECO:0000313" key="7">
    <source>
        <dbReference type="Proteomes" id="UP000326458"/>
    </source>
</evidence>
<protein>
    <submittedName>
        <fullName evidence="6">Uncharacterized protein</fullName>
    </submittedName>
</protein>
<proteinExistence type="predicted"/>
<feature type="compositionally biased region" description="Basic and acidic residues" evidence="5">
    <location>
        <begin position="501"/>
        <end position="510"/>
    </location>
</feature>
<evidence type="ECO:0000256" key="5">
    <source>
        <dbReference type="SAM" id="MobiDB-lite"/>
    </source>
</evidence>
<dbReference type="InterPro" id="IPR042358">
    <property type="entry name" value="BFSP1"/>
</dbReference>
<dbReference type="GO" id="GO:0070307">
    <property type="term" value="P:lens fiber cell development"/>
    <property type="evidence" value="ECO:0007669"/>
    <property type="project" value="TreeGrafter"/>
</dbReference>
<evidence type="ECO:0000256" key="4">
    <source>
        <dbReference type="ARBA" id="ARBA00023212"/>
    </source>
</evidence>
<organism evidence="6 7">
    <name type="scientific">Muntiacus muntjak</name>
    <name type="common">Barking deer</name>
    <name type="synonym">Indian muntjac</name>
    <dbReference type="NCBI Taxonomy" id="9888"/>
    <lineage>
        <taxon>Eukaryota</taxon>
        <taxon>Metazoa</taxon>
        <taxon>Chordata</taxon>
        <taxon>Craniata</taxon>
        <taxon>Vertebrata</taxon>
        <taxon>Euteleostomi</taxon>
        <taxon>Mammalia</taxon>
        <taxon>Eutheria</taxon>
        <taxon>Laurasiatheria</taxon>
        <taxon>Artiodactyla</taxon>
        <taxon>Ruminantia</taxon>
        <taxon>Pecora</taxon>
        <taxon>Cervidae</taxon>
        <taxon>Muntiacinae</taxon>
        <taxon>Muntiacus</taxon>
    </lineage>
</organism>
<keyword evidence="4" id="KW-0206">Cytoskeleton</keyword>
<evidence type="ECO:0000256" key="1">
    <source>
        <dbReference type="ARBA" id="ARBA00004245"/>
    </source>
</evidence>
<comment type="subcellular location">
    <subcellularLocation>
        <location evidence="1">Cytoplasm</location>
        <location evidence="1">Cytoskeleton</location>
    </subcellularLocation>
</comment>
<sequence length="642" mass="70729">MDSAALEGLHRAEPRSQQSPPRGPNLQPPQETPLGPPISVHLSLCCLHAIPAQPCSPASLFLGRVCPLSLPTSQRPPSEAAVSLLHDRTRLAGPPDSILSHMTALEVKGGRGAGGMRGRAVELERVGRTMRSDKSSRPGLQCEVQGSLRCKMGSFPGFSSPEEPLRNPASPVPLELLSQSLSKTVSSVHTNTHILAIKTYICHILLWLKDSLLTEKQTNKTSTTGCAIAALEQAIRDVQECDDGEIQLYNEQIDTLRKETEGAERSLERSPYDCRQLVVAQQTLRSELDQYHRIIENTGNRPCSHRVSLQEKHGSQDVQDITAVKPRLKGLPKNLPRKKEMVVKDRADEILEETPLRGPEDTKLERVVLKEEGKSKLEQGDEEANGSKISKDFEKLGKMIKEKVKGAKEPEPPTNLGMEPSPQQPEHPLEDGQGGPQGKEDGLKEEGGPLKGKEDDLKDKWGPPGERSWSEGGRGAPTGERRQMKGAPEGERTWMPPTPHPADKGDENNAKKLKGLQGKQDGQKEEEGDRRPCPMVAPGPEGLPTPRPQGPQVTLGGSKGHGAQSGSRPKVEVMESIEKFSTRSIQMYEETVVIVETTIEKTRQTRRNWERRDRPVPELTRRSCLWAPADMCFDVLEQRLPG</sequence>
<comment type="caution">
    <text evidence="6">The sequence shown here is derived from an EMBL/GenBank/DDBJ whole genome shotgun (WGS) entry which is preliminary data.</text>
</comment>
<dbReference type="PANTHER" id="PTHR14069:SF0">
    <property type="entry name" value="FILENSIN"/>
    <property type="match status" value="1"/>
</dbReference>
<feature type="compositionally biased region" description="Basic and acidic residues" evidence="5">
    <location>
        <begin position="479"/>
        <end position="492"/>
    </location>
</feature>
<gene>
    <name evidence="6" type="ORF">FD754_004740</name>
</gene>
<feature type="compositionally biased region" description="Basic and acidic residues" evidence="5">
    <location>
        <begin position="389"/>
        <end position="411"/>
    </location>
</feature>
<keyword evidence="7" id="KW-1185">Reference proteome</keyword>
<keyword evidence="3" id="KW-0597">Phosphoprotein</keyword>
<feature type="region of interest" description="Disordered" evidence="5">
    <location>
        <begin position="1"/>
        <end position="34"/>
    </location>
</feature>
<dbReference type="AlphaFoldDB" id="A0A5N3WGH0"/>
<evidence type="ECO:0000313" key="6">
    <source>
        <dbReference type="EMBL" id="KAB0360584.1"/>
    </source>
</evidence>
<feature type="compositionally biased region" description="Basic and acidic residues" evidence="5">
    <location>
        <begin position="438"/>
        <end position="461"/>
    </location>
</feature>
<evidence type="ECO:0000256" key="2">
    <source>
        <dbReference type="ARBA" id="ARBA00022490"/>
    </source>
</evidence>
<name>A0A5N3WGH0_MUNMU</name>
<reference evidence="6 7" key="1">
    <citation type="submission" date="2019-06" db="EMBL/GenBank/DDBJ databases">
        <title>Discovery of a novel chromosome fission-fusion reversal in muntjac.</title>
        <authorList>
            <person name="Mudd A.B."/>
            <person name="Bredeson J.V."/>
            <person name="Baum R."/>
            <person name="Hockemeyer D."/>
            <person name="Rokhsar D.S."/>
        </authorList>
    </citation>
    <scope>NUCLEOTIDE SEQUENCE [LARGE SCALE GENOMIC DNA]</scope>
    <source>
        <strain evidence="6">UTSW_UCB_Mm</strain>
        <tissue evidence="6">Fibroblast cell line</tissue>
    </source>
</reference>